<dbReference type="EMBL" id="JACCKB010000005">
    <property type="protein sequence ID" value="NYZ65392.1"/>
    <property type="molecule type" value="Genomic_DNA"/>
</dbReference>
<evidence type="ECO:0000259" key="2">
    <source>
        <dbReference type="Pfam" id="PF15608"/>
    </source>
</evidence>
<keyword evidence="4" id="KW-1185">Reference proteome</keyword>
<keyword evidence="3" id="KW-0645">Protease</keyword>
<dbReference type="Pfam" id="PF15608">
    <property type="entry name" value="PELOTA_1"/>
    <property type="match status" value="1"/>
</dbReference>
<gene>
    <name evidence="3" type="ORF">H0A36_05170</name>
</gene>
<organism evidence="3 4">
    <name type="scientific">Spartinivicinus marinus</name>
    <dbReference type="NCBI Taxonomy" id="2994442"/>
    <lineage>
        <taxon>Bacteria</taxon>
        <taxon>Pseudomonadati</taxon>
        <taxon>Pseudomonadota</taxon>
        <taxon>Gammaproteobacteria</taxon>
        <taxon>Oceanospirillales</taxon>
        <taxon>Zooshikellaceae</taxon>
        <taxon>Spartinivicinus</taxon>
    </lineage>
</organism>
<dbReference type="RefSeq" id="WP_180567427.1">
    <property type="nucleotide sequence ID" value="NZ_JACCKB010000005.1"/>
</dbReference>
<dbReference type="InterPro" id="IPR011215">
    <property type="entry name" value="StiP_N"/>
</dbReference>
<dbReference type="GO" id="GO:0008233">
    <property type="term" value="F:peptidase activity"/>
    <property type="evidence" value="ECO:0007669"/>
    <property type="project" value="UniProtKB-KW"/>
</dbReference>
<feature type="domain" description="PELOTA RNA-binding" evidence="2">
    <location>
        <begin position="288"/>
        <end position="363"/>
    </location>
</feature>
<name>A0A853I1R4_9GAMM</name>
<dbReference type="PIRSF" id="PIRSF020979">
    <property type="entry name" value="UCP020979"/>
    <property type="match status" value="1"/>
</dbReference>
<evidence type="ECO:0000259" key="1">
    <source>
        <dbReference type="Pfam" id="PF11202"/>
    </source>
</evidence>
<accession>A0A853I1R4</accession>
<dbReference type="Proteomes" id="UP000569732">
    <property type="component" value="Unassembled WGS sequence"/>
</dbReference>
<sequence length="370" mass="41320">MGQQQLLTGSYHPKDCQFLLQEAEGVELLTVEEKEQRLQSGVHYSQMVSIEHAPTQAYLEIFYKLTAKYKNRLATEILQLAKLLQQTIGSSITLVSLARAGTPIGILLKRALLALGSVSSVQHYSISIIRGKGIDEAALAYLQASGVKADSIVFVDGWTAKGAITRELRQAIAGWNIKNKDYQLSDKLCVVSDIGFTAHYVATHDDYVIPSGILNSTVSGLVSRTIRNPGVVGFHQCVTYHDLQNHDLSNWFIEEIASEITQLNPVVLEAPEILDPQFQHRQHQVVLAYLTQVMKSHDIADINKVKPGIAEATRVMLRRIPDLLILKNRHQEDVEHLLMLAEEKQVSVTFDHTMPFNALALIKDLTRNQL</sequence>
<protein>
    <submittedName>
        <fullName evidence="3">Cysteine protease StiP family protein</fullName>
    </submittedName>
</protein>
<proteinExistence type="predicted"/>
<evidence type="ECO:0000313" key="3">
    <source>
        <dbReference type="EMBL" id="NYZ65392.1"/>
    </source>
</evidence>
<reference evidence="3 4" key="1">
    <citation type="submission" date="2020-07" db="EMBL/GenBank/DDBJ databases">
        <title>Endozoicomonas sp. nov., isolated from sediment.</title>
        <authorList>
            <person name="Gu T."/>
        </authorList>
    </citation>
    <scope>NUCLEOTIDE SEQUENCE [LARGE SCALE GENOMIC DNA]</scope>
    <source>
        <strain evidence="3 4">SM1973</strain>
    </source>
</reference>
<dbReference type="AlphaFoldDB" id="A0A853I1R4"/>
<dbReference type="Pfam" id="PF11202">
    <property type="entry name" value="StiP"/>
    <property type="match status" value="1"/>
</dbReference>
<feature type="domain" description="Cysteine protease StiP N-terminal" evidence="1">
    <location>
        <begin position="9"/>
        <end position="256"/>
    </location>
</feature>
<dbReference type="GO" id="GO:0006508">
    <property type="term" value="P:proteolysis"/>
    <property type="evidence" value="ECO:0007669"/>
    <property type="project" value="UniProtKB-KW"/>
</dbReference>
<dbReference type="InterPro" id="IPR028157">
    <property type="entry name" value="PELOTA_dom"/>
</dbReference>
<keyword evidence="3" id="KW-0378">Hydrolase</keyword>
<dbReference type="InterPro" id="IPR048336">
    <property type="entry name" value="StiP-like"/>
</dbReference>
<evidence type="ECO:0000313" key="4">
    <source>
        <dbReference type="Proteomes" id="UP000569732"/>
    </source>
</evidence>
<comment type="caution">
    <text evidence="3">The sequence shown here is derived from an EMBL/GenBank/DDBJ whole genome shotgun (WGS) entry which is preliminary data.</text>
</comment>